<accession>A0A6J6HBN7</accession>
<evidence type="ECO:0000256" key="1">
    <source>
        <dbReference type="SAM" id="MobiDB-lite"/>
    </source>
</evidence>
<dbReference type="Gene3D" id="3.30.300.20">
    <property type="match status" value="1"/>
</dbReference>
<feature type="region of interest" description="Disordered" evidence="1">
    <location>
        <begin position="126"/>
        <end position="147"/>
    </location>
</feature>
<evidence type="ECO:0000313" key="2">
    <source>
        <dbReference type="EMBL" id="CAB4611061.1"/>
    </source>
</evidence>
<feature type="compositionally biased region" description="Low complexity" evidence="1">
    <location>
        <begin position="137"/>
        <end position="147"/>
    </location>
</feature>
<dbReference type="SUPFAM" id="SSF89919">
    <property type="entry name" value="Ribosome-binding factor A, RbfA"/>
    <property type="match status" value="1"/>
</dbReference>
<sequence length="147" mass="16556">MSKQRPRSGRRQPKGGSSHGYPRTARLSEVLREVIADELTKIDDERLDLVTVTAIDVDPEMNRAIVYFDSMFGEEGDEGVIEAMLEHRPRMQASINRQMHARKTPILSFRPDEVIRGAARIEELLRKQPNTTPIVPDDSSAADADSE</sequence>
<dbReference type="EMBL" id="CAEZUX010000030">
    <property type="protein sequence ID" value="CAB4611061.1"/>
    <property type="molecule type" value="Genomic_DNA"/>
</dbReference>
<dbReference type="InterPro" id="IPR015946">
    <property type="entry name" value="KH_dom-like_a/b"/>
</dbReference>
<organism evidence="2">
    <name type="scientific">freshwater metagenome</name>
    <dbReference type="NCBI Taxonomy" id="449393"/>
    <lineage>
        <taxon>unclassified sequences</taxon>
        <taxon>metagenomes</taxon>
        <taxon>ecological metagenomes</taxon>
    </lineage>
</organism>
<dbReference type="InterPro" id="IPR000238">
    <property type="entry name" value="RbfA"/>
</dbReference>
<name>A0A6J6HBN7_9ZZZZ</name>
<gene>
    <name evidence="2" type="ORF">UFOPK1874_00424</name>
</gene>
<dbReference type="InterPro" id="IPR023799">
    <property type="entry name" value="RbfA_dom_sf"/>
</dbReference>
<proteinExistence type="inferred from homology"/>
<feature type="compositionally biased region" description="Basic residues" evidence="1">
    <location>
        <begin position="1"/>
        <end position="13"/>
    </location>
</feature>
<dbReference type="Pfam" id="PF02033">
    <property type="entry name" value="RBFA"/>
    <property type="match status" value="1"/>
</dbReference>
<dbReference type="HAMAP" id="MF_00003">
    <property type="entry name" value="RbfA"/>
    <property type="match status" value="1"/>
</dbReference>
<feature type="region of interest" description="Disordered" evidence="1">
    <location>
        <begin position="1"/>
        <end position="25"/>
    </location>
</feature>
<dbReference type="GO" id="GO:0006364">
    <property type="term" value="P:rRNA processing"/>
    <property type="evidence" value="ECO:0007669"/>
    <property type="project" value="InterPro"/>
</dbReference>
<protein>
    <submittedName>
        <fullName evidence="2">Unannotated protein</fullName>
    </submittedName>
</protein>
<reference evidence="2" key="1">
    <citation type="submission" date="2020-05" db="EMBL/GenBank/DDBJ databases">
        <authorList>
            <person name="Chiriac C."/>
            <person name="Salcher M."/>
            <person name="Ghai R."/>
            <person name="Kavagutti S V."/>
        </authorList>
    </citation>
    <scope>NUCLEOTIDE SEQUENCE</scope>
</reference>
<dbReference type="AlphaFoldDB" id="A0A6J6HBN7"/>